<dbReference type="KEGG" id="mbr:MONBRDRAFT_33997"/>
<feature type="region of interest" description="Disordered" evidence="1">
    <location>
        <begin position="103"/>
        <end position="129"/>
    </location>
</feature>
<dbReference type="InterPro" id="IPR011598">
    <property type="entry name" value="bHLH_dom"/>
</dbReference>
<organism evidence="3 4">
    <name type="scientific">Monosiga brevicollis</name>
    <name type="common">Choanoflagellate</name>
    <dbReference type="NCBI Taxonomy" id="81824"/>
    <lineage>
        <taxon>Eukaryota</taxon>
        <taxon>Choanoflagellata</taxon>
        <taxon>Craspedida</taxon>
        <taxon>Salpingoecidae</taxon>
        <taxon>Monosiga</taxon>
    </lineage>
</organism>
<dbReference type="Gene3D" id="4.10.280.10">
    <property type="entry name" value="Helix-loop-helix DNA-binding domain"/>
    <property type="match status" value="1"/>
</dbReference>
<dbReference type="EMBL" id="CH991569">
    <property type="protein sequence ID" value="EDQ85970.1"/>
    <property type="molecule type" value="Genomic_DNA"/>
</dbReference>
<dbReference type="InterPro" id="IPR036638">
    <property type="entry name" value="HLH_DNA-bd_sf"/>
</dbReference>
<dbReference type="GeneID" id="5894412"/>
<dbReference type="GO" id="GO:0046983">
    <property type="term" value="F:protein dimerization activity"/>
    <property type="evidence" value="ECO:0007669"/>
    <property type="project" value="InterPro"/>
</dbReference>
<accession>A9V906</accession>
<feature type="region of interest" description="Disordered" evidence="1">
    <location>
        <begin position="328"/>
        <end position="375"/>
    </location>
</feature>
<dbReference type="AlphaFoldDB" id="A9V906"/>
<evidence type="ECO:0000259" key="2">
    <source>
        <dbReference type="PROSITE" id="PS50888"/>
    </source>
</evidence>
<proteinExistence type="predicted"/>
<dbReference type="Proteomes" id="UP000001357">
    <property type="component" value="Unassembled WGS sequence"/>
</dbReference>
<sequence length="585" mass="63360">MPIDPATLEQWIRLQLAAAGNSDGNQSDHSRSAAFGGLNFNMLSAANRAHFNQAFAGASDPNALTSTSVTAAASVAATFGTSASSDLPWTNLPQQTQQQLLLQLHHHQQQQPQHQKRHHQHPQQTTPTTEFQSHHALMTGMLPSHASWPHAVPQGPNTTRCTSVTDSAASDTTERMASPASTTANSSAASLSMFNDGNLGIHAPPSNGMHLAQHHPYQQALSMAHEGMMVDHDNLQQLGDGTFALDHVSRAANTNRSSGSLVAPGEPFALDEALFFDSTANHANTPATFANAATSLSLGSTQIATSMLSDAFGGPKQEDTSFDQLSDTATTMASSSTAGRPNKALERAGSGVVRPRRIRGPPSAKRRKRHQETEARRRVRINEAVCTLRALTGLEDKEEKARVLEATVDLIESLHARLSGNHESFLANSLREARLFPMAGHLSNFLEEIYRYCERPIQPEALVARVGTSPSSLDSPMLPASTAYVEGLLGRNIVETNVPEDSTACGHRIVSFAHGHGEVIVLAKRIQTYVGTKVWCRITVTRVARAIKRNLQDEPTWHPSTRAAFMVMLEPMEHPPRRAFVIADM</sequence>
<feature type="domain" description="BHLH" evidence="2">
    <location>
        <begin position="365"/>
        <end position="414"/>
    </location>
</feature>
<dbReference type="RefSeq" id="XP_001749164.1">
    <property type="nucleotide sequence ID" value="XM_001749112.1"/>
</dbReference>
<dbReference type="InParanoid" id="A9V906"/>
<feature type="compositionally biased region" description="Low complexity" evidence="1">
    <location>
        <begin position="328"/>
        <end position="338"/>
    </location>
</feature>
<gene>
    <name evidence="3" type="ORF">MONBRDRAFT_33997</name>
</gene>
<feature type="compositionally biased region" description="Low complexity" evidence="1">
    <location>
        <begin position="162"/>
        <end position="186"/>
    </location>
</feature>
<protein>
    <recommendedName>
        <fullName evidence="2">BHLH domain-containing protein</fullName>
    </recommendedName>
</protein>
<evidence type="ECO:0000313" key="4">
    <source>
        <dbReference type="Proteomes" id="UP000001357"/>
    </source>
</evidence>
<name>A9V906_MONBE</name>
<evidence type="ECO:0000256" key="1">
    <source>
        <dbReference type="SAM" id="MobiDB-lite"/>
    </source>
</evidence>
<feature type="compositionally biased region" description="Basic residues" evidence="1">
    <location>
        <begin position="104"/>
        <end position="121"/>
    </location>
</feature>
<evidence type="ECO:0000313" key="3">
    <source>
        <dbReference type="EMBL" id="EDQ85970.1"/>
    </source>
</evidence>
<dbReference type="Pfam" id="PF00010">
    <property type="entry name" value="HLH"/>
    <property type="match status" value="1"/>
</dbReference>
<feature type="region of interest" description="Disordered" evidence="1">
    <location>
        <begin position="151"/>
        <end position="186"/>
    </location>
</feature>
<feature type="compositionally biased region" description="Basic residues" evidence="1">
    <location>
        <begin position="354"/>
        <end position="370"/>
    </location>
</feature>
<reference evidence="3 4" key="1">
    <citation type="journal article" date="2008" name="Nature">
        <title>The genome of the choanoflagellate Monosiga brevicollis and the origin of metazoans.</title>
        <authorList>
            <consortium name="JGI Sequencing"/>
            <person name="King N."/>
            <person name="Westbrook M.J."/>
            <person name="Young S.L."/>
            <person name="Kuo A."/>
            <person name="Abedin M."/>
            <person name="Chapman J."/>
            <person name="Fairclough S."/>
            <person name="Hellsten U."/>
            <person name="Isogai Y."/>
            <person name="Letunic I."/>
            <person name="Marr M."/>
            <person name="Pincus D."/>
            <person name="Putnam N."/>
            <person name="Rokas A."/>
            <person name="Wright K.J."/>
            <person name="Zuzow R."/>
            <person name="Dirks W."/>
            <person name="Good M."/>
            <person name="Goodstein D."/>
            <person name="Lemons D."/>
            <person name="Li W."/>
            <person name="Lyons J.B."/>
            <person name="Morris A."/>
            <person name="Nichols S."/>
            <person name="Richter D.J."/>
            <person name="Salamov A."/>
            <person name="Bork P."/>
            <person name="Lim W.A."/>
            <person name="Manning G."/>
            <person name="Miller W.T."/>
            <person name="McGinnis W."/>
            <person name="Shapiro H."/>
            <person name="Tjian R."/>
            <person name="Grigoriev I.V."/>
            <person name="Rokhsar D."/>
        </authorList>
    </citation>
    <scope>NUCLEOTIDE SEQUENCE [LARGE SCALE GENOMIC DNA]</scope>
    <source>
        <strain evidence="4">MX1 / ATCC 50154</strain>
    </source>
</reference>
<dbReference type="PROSITE" id="PS50888">
    <property type="entry name" value="BHLH"/>
    <property type="match status" value="1"/>
</dbReference>
<dbReference type="SUPFAM" id="SSF47459">
    <property type="entry name" value="HLH, helix-loop-helix DNA-binding domain"/>
    <property type="match status" value="1"/>
</dbReference>
<keyword evidence="4" id="KW-1185">Reference proteome</keyword>